<dbReference type="Proteomes" id="UP001301958">
    <property type="component" value="Unassembled WGS sequence"/>
</dbReference>
<name>A0AAN7BM62_9PEZI</name>
<dbReference type="GO" id="GO:0016226">
    <property type="term" value="P:iron-sulfur cluster assembly"/>
    <property type="evidence" value="ECO:0007669"/>
    <property type="project" value="InterPro"/>
</dbReference>
<proteinExistence type="inferred from homology"/>
<dbReference type="Gene3D" id="3.30.920.10">
    <property type="entry name" value="Frataxin/CyaY"/>
    <property type="match status" value="1"/>
</dbReference>
<dbReference type="EC" id="1.16.3.1" evidence="3"/>
<dbReference type="NCBIfam" id="TIGR03422">
    <property type="entry name" value="mito_frataxin"/>
    <property type="match status" value="1"/>
</dbReference>
<dbReference type="PANTHER" id="PTHR16821">
    <property type="entry name" value="FRATAXIN"/>
    <property type="match status" value="1"/>
</dbReference>
<dbReference type="EMBL" id="MU865359">
    <property type="protein sequence ID" value="KAK4225817.1"/>
    <property type="molecule type" value="Genomic_DNA"/>
</dbReference>
<dbReference type="GO" id="GO:0034986">
    <property type="term" value="F:iron chaperone activity"/>
    <property type="evidence" value="ECO:0007669"/>
    <property type="project" value="TreeGrafter"/>
</dbReference>
<evidence type="ECO:0000256" key="11">
    <source>
        <dbReference type="ARBA" id="ARBA00023128"/>
    </source>
</evidence>
<dbReference type="AlphaFoldDB" id="A0AAN7BM62"/>
<reference evidence="13" key="1">
    <citation type="journal article" date="2023" name="Mol. Phylogenet. Evol.">
        <title>Genome-scale phylogeny and comparative genomics of the fungal order Sordariales.</title>
        <authorList>
            <person name="Hensen N."/>
            <person name="Bonometti L."/>
            <person name="Westerberg I."/>
            <person name="Brannstrom I.O."/>
            <person name="Guillou S."/>
            <person name="Cros-Aarteil S."/>
            <person name="Calhoun S."/>
            <person name="Haridas S."/>
            <person name="Kuo A."/>
            <person name="Mondo S."/>
            <person name="Pangilinan J."/>
            <person name="Riley R."/>
            <person name="LaButti K."/>
            <person name="Andreopoulos B."/>
            <person name="Lipzen A."/>
            <person name="Chen C."/>
            <person name="Yan M."/>
            <person name="Daum C."/>
            <person name="Ng V."/>
            <person name="Clum A."/>
            <person name="Steindorff A."/>
            <person name="Ohm R.A."/>
            <person name="Martin F."/>
            <person name="Silar P."/>
            <person name="Natvig D.O."/>
            <person name="Lalanne C."/>
            <person name="Gautier V."/>
            <person name="Ament-Velasquez S.L."/>
            <person name="Kruys A."/>
            <person name="Hutchinson M.I."/>
            <person name="Powell A.J."/>
            <person name="Barry K."/>
            <person name="Miller A.N."/>
            <person name="Grigoriev I.V."/>
            <person name="Debuchy R."/>
            <person name="Gladieux P."/>
            <person name="Hiltunen Thoren M."/>
            <person name="Johannesson H."/>
        </authorList>
    </citation>
    <scope>NUCLEOTIDE SEQUENCE</scope>
    <source>
        <strain evidence="13">CBS 990.96</strain>
    </source>
</reference>
<organism evidence="13 14">
    <name type="scientific">Podospora fimiseda</name>
    <dbReference type="NCBI Taxonomy" id="252190"/>
    <lineage>
        <taxon>Eukaryota</taxon>
        <taxon>Fungi</taxon>
        <taxon>Dikarya</taxon>
        <taxon>Ascomycota</taxon>
        <taxon>Pezizomycotina</taxon>
        <taxon>Sordariomycetes</taxon>
        <taxon>Sordariomycetidae</taxon>
        <taxon>Sordariales</taxon>
        <taxon>Podosporaceae</taxon>
        <taxon>Podospora</taxon>
    </lineage>
</organism>
<reference evidence="13" key="2">
    <citation type="submission" date="2023-05" db="EMBL/GenBank/DDBJ databases">
        <authorList>
            <consortium name="Lawrence Berkeley National Laboratory"/>
            <person name="Steindorff A."/>
            <person name="Hensen N."/>
            <person name="Bonometti L."/>
            <person name="Westerberg I."/>
            <person name="Brannstrom I.O."/>
            <person name="Guillou S."/>
            <person name="Cros-Aarteil S."/>
            <person name="Calhoun S."/>
            <person name="Haridas S."/>
            <person name="Kuo A."/>
            <person name="Mondo S."/>
            <person name="Pangilinan J."/>
            <person name="Riley R."/>
            <person name="Labutti K."/>
            <person name="Andreopoulos B."/>
            <person name="Lipzen A."/>
            <person name="Chen C."/>
            <person name="Yanf M."/>
            <person name="Daum C."/>
            <person name="Ng V."/>
            <person name="Clum A."/>
            <person name="Ohm R."/>
            <person name="Martin F."/>
            <person name="Silar P."/>
            <person name="Natvig D."/>
            <person name="Lalanne C."/>
            <person name="Gautier V."/>
            <person name="Ament-Velasquez S.L."/>
            <person name="Kruys A."/>
            <person name="Hutchinson M.I."/>
            <person name="Powell A.J."/>
            <person name="Barry K."/>
            <person name="Miller A.N."/>
            <person name="Grigoriev I.V."/>
            <person name="Debuchy R."/>
            <person name="Gladieux P."/>
            <person name="Thoren M.H."/>
            <person name="Johannesson H."/>
        </authorList>
    </citation>
    <scope>NUCLEOTIDE SEQUENCE</scope>
    <source>
        <strain evidence="13">CBS 990.96</strain>
    </source>
</reference>
<dbReference type="Pfam" id="PF01491">
    <property type="entry name" value="Frataxin_Cyay"/>
    <property type="match status" value="1"/>
</dbReference>
<dbReference type="FunFam" id="3.30.920.10:FF:000004">
    <property type="entry name" value="Mitochondrial chaperone Frataxin"/>
    <property type="match status" value="1"/>
</dbReference>
<dbReference type="InterPro" id="IPR036524">
    <property type="entry name" value="Frataxin/CyaY_sf"/>
</dbReference>
<evidence type="ECO:0000313" key="13">
    <source>
        <dbReference type="EMBL" id="KAK4225817.1"/>
    </source>
</evidence>
<gene>
    <name evidence="13" type="ORF">QBC38DRAFT_482109</name>
</gene>
<keyword evidence="10" id="KW-0406">Ion transport</keyword>
<keyword evidence="5" id="KW-0813">Transport</keyword>
<evidence type="ECO:0000256" key="7">
    <source>
        <dbReference type="ARBA" id="ARBA00022946"/>
    </source>
</evidence>
<evidence type="ECO:0000313" key="14">
    <source>
        <dbReference type="Proteomes" id="UP001301958"/>
    </source>
</evidence>
<dbReference type="GO" id="GO:0004322">
    <property type="term" value="F:ferroxidase activity"/>
    <property type="evidence" value="ECO:0007669"/>
    <property type="project" value="UniProtKB-EC"/>
</dbReference>
<evidence type="ECO:0000256" key="12">
    <source>
        <dbReference type="ARBA" id="ARBA00047990"/>
    </source>
</evidence>
<dbReference type="SUPFAM" id="SSF55387">
    <property type="entry name" value="Frataxin/Nqo15-like"/>
    <property type="match status" value="1"/>
</dbReference>
<accession>A0AAN7BM62</accession>
<evidence type="ECO:0000256" key="6">
    <source>
        <dbReference type="ARBA" id="ARBA00022496"/>
    </source>
</evidence>
<evidence type="ECO:0000256" key="2">
    <source>
        <dbReference type="ARBA" id="ARBA00008183"/>
    </source>
</evidence>
<dbReference type="PROSITE" id="PS01344">
    <property type="entry name" value="FRATAXIN_1"/>
    <property type="match status" value="1"/>
</dbReference>
<evidence type="ECO:0000256" key="5">
    <source>
        <dbReference type="ARBA" id="ARBA00022448"/>
    </source>
</evidence>
<dbReference type="GO" id="GO:0006879">
    <property type="term" value="P:intracellular iron ion homeostasis"/>
    <property type="evidence" value="ECO:0007669"/>
    <property type="project" value="UniProtKB-KW"/>
</dbReference>
<dbReference type="GO" id="GO:0008199">
    <property type="term" value="F:ferric iron binding"/>
    <property type="evidence" value="ECO:0007669"/>
    <property type="project" value="InterPro"/>
</dbReference>
<sequence length="202" mass="22541">MARSNISRLVRVVGRGLQTTPRRIQRTTLPGIAAATARSIAMPRFVSNSADRQNVKTPDNKPVEPKTVEMPEVIKTPADITEAEYHTIADEFMERALHHFEDLQDARSDVDVEFNEGVLKITFGPDVGAYVINKQPPNKQIWLSSPKSGPKRYDYVTLGDSQQDKQDTASGDWIYLRDGSSLTDTLLEEIGIDITVPIEEGF</sequence>
<evidence type="ECO:0000256" key="1">
    <source>
        <dbReference type="ARBA" id="ARBA00004173"/>
    </source>
</evidence>
<comment type="caution">
    <text evidence="13">The sequence shown here is derived from an EMBL/GenBank/DDBJ whole genome shotgun (WGS) entry which is preliminary data.</text>
</comment>
<dbReference type="PANTHER" id="PTHR16821:SF2">
    <property type="entry name" value="FRATAXIN, MITOCHONDRIAL"/>
    <property type="match status" value="1"/>
</dbReference>
<dbReference type="InterPro" id="IPR002908">
    <property type="entry name" value="Frataxin/CyaY"/>
</dbReference>
<dbReference type="NCBIfam" id="TIGR03421">
    <property type="entry name" value="FeS_CyaY"/>
    <property type="match status" value="1"/>
</dbReference>
<evidence type="ECO:0000256" key="4">
    <source>
        <dbReference type="ARBA" id="ARBA00022434"/>
    </source>
</evidence>
<keyword evidence="8" id="KW-0560">Oxidoreductase</keyword>
<dbReference type="GO" id="GO:0006826">
    <property type="term" value="P:iron ion transport"/>
    <property type="evidence" value="ECO:0007669"/>
    <property type="project" value="UniProtKB-KW"/>
</dbReference>
<evidence type="ECO:0000256" key="10">
    <source>
        <dbReference type="ARBA" id="ARBA00023065"/>
    </source>
</evidence>
<keyword evidence="11" id="KW-0496">Mitochondrion</keyword>
<keyword evidence="6" id="KW-0410">Iron transport</keyword>
<comment type="subcellular location">
    <subcellularLocation>
        <location evidence="1">Mitochondrion</location>
    </subcellularLocation>
</comment>
<keyword evidence="4" id="KW-0409">Iron storage</keyword>
<protein>
    <recommendedName>
        <fullName evidence="3">ferroxidase</fullName>
        <ecNumber evidence="3">1.16.3.1</ecNumber>
    </recommendedName>
</protein>
<dbReference type="InterPro" id="IPR017789">
    <property type="entry name" value="Frataxin"/>
</dbReference>
<keyword evidence="7" id="KW-0809">Transit peptide</keyword>
<keyword evidence="14" id="KW-1185">Reference proteome</keyword>
<comment type="similarity">
    <text evidence="2">Belongs to the frataxin family.</text>
</comment>
<dbReference type="GO" id="GO:0008198">
    <property type="term" value="F:ferrous iron binding"/>
    <property type="evidence" value="ECO:0007669"/>
    <property type="project" value="TreeGrafter"/>
</dbReference>
<comment type="catalytic activity">
    <reaction evidence="12">
        <text>4 Fe(2+) + O2 + 4 H(+) = 4 Fe(3+) + 2 H2O</text>
        <dbReference type="Rhea" id="RHEA:11148"/>
        <dbReference type="ChEBI" id="CHEBI:15377"/>
        <dbReference type="ChEBI" id="CHEBI:15378"/>
        <dbReference type="ChEBI" id="CHEBI:15379"/>
        <dbReference type="ChEBI" id="CHEBI:29033"/>
        <dbReference type="ChEBI" id="CHEBI:29034"/>
        <dbReference type="EC" id="1.16.3.1"/>
    </reaction>
</comment>
<evidence type="ECO:0000256" key="9">
    <source>
        <dbReference type="ARBA" id="ARBA00023004"/>
    </source>
</evidence>
<dbReference type="GO" id="GO:0051537">
    <property type="term" value="F:2 iron, 2 sulfur cluster binding"/>
    <property type="evidence" value="ECO:0007669"/>
    <property type="project" value="TreeGrafter"/>
</dbReference>
<keyword evidence="9" id="KW-0408">Iron</keyword>
<dbReference type="PROSITE" id="PS50810">
    <property type="entry name" value="FRATAXIN_2"/>
    <property type="match status" value="1"/>
</dbReference>
<dbReference type="GO" id="GO:0005739">
    <property type="term" value="C:mitochondrion"/>
    <property type="evidence" value="ECO:0007669"/>
    <property type="project" value="UniProtKB-SubCell"/>
</dbReference>
<dbReference type="InterPro" id="IPR020895">
    <property type="entry name" value="Frataxin_CS"/>
</dbReference>
<dbReference type="SMART" id="SM01219">
    <property type="entry name" value="Frataxin_Cyay"/>
    <property type="match status" value="1"/>
</dbReference>
<evidence type="ECO:0000256" key="3">
    <source>
        <dbReference type="ARBA" id="ARBA00013107"/>
    </source>
</evidence>
<evidence type="ECO:0000256" key="8">
    <source>
        <dbReference type="ARBA" id="ARBA00023002"/>
    </source>
</evidence>